<reference evidence="3" key="1">
    <citation type="journal article" date="2019" name="Int. J. Syst. Evol. Microbiol.">
        <title>The Global Catalogue of Microorganisms (GCM) 10K type strain sequencing project: providing services to taxonomists for standard genome sequencing and annotation.</title>
        <authorList>
            <consortium name="The Broad Institute Genomics Platform"/>
            <consortium name="The Broad Institute Genome Sequencing Center for Infectious Disease"/>
            <person name="Wu L."/>
            <person name="Ma J."/>
        </authorList>
    </citation>
    <scope>NUCLEOTIDE SEQUENCE [LARGE SCALE GENOMIC DNA]</scope>
    <source>
        <strain evidence="3">CGMCC 4.5798</strain>
    </source>
</reference>
<feature type="compositionally biased region" description="Low complexity" evidence="1">
    <location>
        <begin position="282"/>
        <end position="301"/>
    </location>
</feature>
<evidence type="ECO:0000313" key="3">
    <source>
        <dbReference type="Proteomes" id="UP001596086"/>
    </source>
</evidence>
<evidence type="ECO:0008006" key="4">
    <source>
        <dbReference type="Google" id="ProtNLM"/>
    </source>
</evidence>
<organism evidence="2 3">
    <name type="scientific">Massilia aerilata</name>
    <dbReference type="NCBI Taxonomy" id="453817"/>
    <lineage>
        <taxon>Bacteria</taxon>
        <taxon>Pseudomonadati</taxon>
        <taxon>Pseudomonadota</taxon>
        <taxon>Betaproteobacteria</taxon>
        <taxon>Burkholderiales</taxon>
        <taxon>Oxalobacteraceae</taxon>
        <taxon>Telluria group</taxon>
        <taxon>Massilia</taxon>
    </lineage>
</organism>
<accession>A0ABW0RTU8</accession>
<comment type="caution">
    <text evidence="2">The sequence shown here is derived from an EMBL/GenBank/DDBJ whole genome shotgun (WGS) entry which is preliminary data.</text>
</comment>
<feature type="compositionally biased region" description="Polar residues" evidence="1">
    <location>
        <begin position="210"/>
        <end position="230"/>
    </location>
</feature>
<dbReference type="Proteomes" id="UP001596086">
    <property type="component" value="Unassembled WGS sequence"/>
</dbReference>
<feature type="compositionally biased region" description="Low complexity" evidence="1">
    <location>
        <begin position="231"/>
        <end position="247"/>
    </location>
</feature>
<dbReference type="EMBL" id="JBHSMZ010000001">
    <property type="protein sequence ID" value="MFC5547055.1"/>
    <property type="molecule type" value="Genomic_DNA"/>
</dbReference>
<evidence type="ECO:0000313" key="2">
    <source>
        <dbReference type="EMBL" id="MFC5547055.1"/>
    </source>
</evidence>
<evidence type="ECO:0000256" key="1">
    <source>
        <dbReference type="SAM" id="MobiDB-lite"/>
    </source>
</evidence>
<keyword evidence="3" id="KW-1185">Reference proteome</keyword>
<feature type="region of interest" description="Disordered" evidence="1">
    <location>
        <begin position="31"/>
        <end position="55"/>
    </location>
</feature>
<sequence>MQHTLVAVFDNRSDAKNAMDELLASGFTRTDVNVSSADPTGQTNSLTGETEHTSEVHESIGAQIKHFFNGLFGSDNDEHVSRYSDVVSRGHHVLTLVTQSEPEVERAADIIERFGPVDLDERHDLTGSASSLDPAMLAAGASAGSGLQKSAGMSQQSEYRDPSYGAGSLSGETGERNSFATQDLNDPVPKGQTYQEPMGGTMRAGDSLQAGGSQDTNIGGNTLDTSTGRTLQSGASLQGTSSLQGSSDASLGGTIQTGSMQRDMGEMLNEQRSGSGAGYGSSTGANLSSGSRQRSGVRVYSRANADSSLDDDSYFRNDWDTNYSSLGGSYDDYAPAYKYGSQMRSDARYQNRNWDDVESDLRSDWDTRYGAGGASTWEKMKAAVRRGWDKITPDSDSDDSYYRSHWSNTYGSSGDTYNDYDPAYRYGTQMRSDTRYSGRQWDDVESDLRSDWDTRYSKDGVSTWEKMKAAVRHGWDKVVH</sequence>
<feature type="compositionally biased region" description="Polar residues" evidence="1">
    <location>
        <begin position="31"/>
        <end position="48"/>
    </location>
</feature>
<name>A0ABW0RTU8_9BURK</name>
<proteinExistence type="predicted"/>
<gene>
    <name evidence="2" type="ORF">ACFPO9_00830</name>
</gene>
<dbReference type="RefSeq" id="WP_379765622.1">
    <property type="nucleotide sequence ID" value="NZ_JBHSMZ010000001.1"/>
</dbReference>
<feature type="region of interest" description="Disordered" evidence="1">
    <location>
        <begin position="270"/>
        <end position="301"/>
    </location>
</feature>
<protein>
    <recommendedName>
        <fullName evidence="4">DUF1269 domain-containing protein</fullName>
    </recommendedName>
</protein>
<feature type="region of interest" description="Disordered" evidence="1">
    <location>
        <begin position="145"/>
        <end position="257"/>
    </location>
</feature>